<sequence>MFRRALTLFGQGGGFSGRLPRPTGTRGSRARSSGTNNSGPSSARTGSLLGGLLEAGLASGGLSLLGDLLAQHLTSPAGLKLHAIDWPRSVRIASFGFLLYGPYQYWWYGALARSFPTRSLPHFLSKVAANQLILGPIVVSAIFAWNLGLQGQLSNLPSKLSNDFATTVVNGWKFWVPAASINFFAIPLQHQLHAIDWPRSVRIASFGFLLYGPYQYWWYGALARSFPTRSLPHFLSKVAANQLILGPIVVSAIFAWNLGLQGQLSNLPSKLSNDFATTVVNGWKFWVPAASVNFFAIPLQHQVWYMSVCGLLWVTYLSYSATHKQSPLAPKMA</sequence>
<dbReference type="PANTHER" id="PTHR11266:SF91">
    <property type="entry name" value="EXPRESSED PROTEIN"/>
    <property type="match status" value="1"/>
</dbReference>
<feature type="region of interest" description="Disordered" evidence="7">
    <location>
        <begin position="13"/>
        <end position="43"/>
    </location>
</feature>
<evidence type="ECO:0000256" key="6">
    <source>
        <dbReference type="RuleBase" id="RU363053"/>
    </source>
</evidence>
<evidence type="ECO:0000256" key="1">
    <source>
        <dbReference type="ARBA" id="ARBA00004141"/>
    </source>
</evidence>
<evidence type="ECO:0000256" key="2">
    <source>
        <dbReference type="ARBA" id="ARBA00006824"/>
    </source>
</evidence>
<evidence type="ECO:0000313" key="9">
    <source>
        <dbReference type="Proteomes" id="UP000028924"/>
    </source>
</evidence>
<dbReference type="OrthoDB" id="430207at2759"/>
<protein>
    <submittedName>
        <fullName evidence="8">PXMP2/4 family protein 4</fullName>
    </submittedName>
</protein>
<evidence type="ECO:0000256" key="5">
    <source>
        <dbReference type="ARBA" id="ARBA00023136"/>
    </source>
</evidence>
<feature type="compositionally biased region" description="Polar residues" evidence="7">
    <location>
        <begin position="30"/>
        <end position="43"/>
    </location>
</feature>
<evidence type="ECO:0000256" key="3">
    <source>
        <dbReference type="ARBA" id="ARBA00022692"/>
    </source>
</evidence>
<dbReference type="GO" id="GO:0016020">
    <property type="term" value="C:membrane"/>
    <property type="evidence" value="ECO:0007669"/>
    <property type="project" value="UniProtKB-SubCell"/>
</dbReference>
<keyword evidence="3 6" id="KW-0812">Transmembrane</keyword>
<dbReference type="PANTHER" id="PTHR11266">
    <property type="entry name" value="PEROXISOMAL MEMBRANE PROTEIN 2, PXMP2 MPV17"/>
    <property type="match status" value="1"/>
</dbReference>
<dbReference type="AlphaFoldDB" id="A0A087S9S5"/>
<comment type="similarity">
    <text evidence="2 6">Belongs to the peroxisomal membrane protein PXMP2/4 family.</text>
</comment>
<feature type="transmembrane region" description="Helical" evidence="6">
    <location>
        <begin position="303"/>
        <end position="322"/>
    </location>
</feature>
<dbReference type="STRING" id="3075.A0A087S9S5"/>
<organism evidence="8 9">
    <name type="scientific">Auxenochlorella protothecoides</name>
    <name type="common">Green microalga</name>
    <name type="synonym">Chlorella protothecoides</name>
    <dbReference type="NCBI Taxonomy" id="3075"/>
    <lineage>
        <taxon>Eukaryota</taxon>
        <taxon>Viridiplantae</taxon>
        <taxon>Chlorophyta</taxon>
        <taxon>core chlorophytes</taxon>
        <taxon>Trebouxiophyceae</taxon>
        <taxon>Chlorellales</taxon>
        <taxon>Chlorellaceae</taxon>
        <taxon>Auxenochlorella</taxon>
    </lineage>
</organism>
<comment type="caution">
    <text evidence="8">The sequence shown here is derived from an EMBL/GenBank/DDBJ whole genome shotgun (WGS) entry which is preliminary data.</text>
</comment>
<dbReference type="RefSeq" id="XP_011400514.1">
    <property type="nucleotide sequence ID" value="XM_011402212.1"/>
</dbReference>
<name>A0A087S9S5_AUXPR</name>
<dbReference type="GO" id="GO:0005737">
    <property type="term" value="C:cytoplasm"/>
    <property type="evidence" value="ECO:0007669"/>
    <property type="project" value="TreeGrafter"/>
</dbReference>
<feature type="transmembrane region" description="Helical" evidence="6">
    <location>
        <begin position="90"/>
        <end position="108"/>
    </location>
</feature>
<keyword evidence="5 6" id="KW-0472">Membrane</keyword>
<accession>A0A087S9S5</accession>
<dbReference type="Proteomes" id="UP000028924">
    <property type="component" value="Unassembled WGS sequence"/>
</dbReference>
<evidence type="ECO:0000313" key="8">
    <source>
        <dbReference type="EMBL" id="KFM22479.1"/>
    </source>
</evidence>
<gene>
    <name evidence="8" type="ORF">F751_0204</name>
</gene>
<reference evidence="8 9" key="1">
    <citation type="journal article" date="2014" name="BMC Genomics">
        <title>Oil accumulation mechanisms of the oleaginous microalga Chlorella protothecoides revealed through its genome, transcriptomes, and proteomes.</title>
        <authorList>
            <person name="Gao C."/>
            <person name="Wang Y."/>
            <person name="Shen Y."/>
            <person name="Yan D."/>
            <person name="He X."/>
            <person name="Dai J."/>
            <person name="Wu Q."/>
        </authorList>
    </citation>
    <scope>NUCLEOTIDE SEQUENCE [LARGE SCALE GENOMIC DNA]</scope>
    <source>
        <strain evidence="8 9">0710</strain>
    </source>
</reference>
<dbReference type="EMBL" id="APJO01000937">
    <property type="protein sequence ID" value="KFM22479.1"/>
    <property type="molecule type" value="Genomic_DNA"/>
</dbReference>
<feature type="transmembrane region" description="Helical" evidence="6">
    <location>
        <begin position="201"/>
        <end position="219"/>
    </location>
</feature>
<evidence type="ECO:0000256" key="4">
    <source>
        <dbReference type="ARBA" id="ARBA00022989"/>
    </source>
</evidence>
<dbReference type="GeneID" id="23611595"/>
<keyword evidence="9" id="KW-1185">Reference proteome</keyword>
<dbReference type="Pfam" id="PF04117">
    <property type="entry name" value="Mpv17_PMP22"/>
    <property type="match status" value="2"/>
</dbReference>
<dbReference type="InterPro" id="IPR007248">
    <property type="entry name" value="Mpv17_PMP22"/>
</dbReference>
<feature type="transmembrane region" description="Helical" evidence="6">
    <location>
        <begin position="128"/>
        <end position="149"/>
    </location>
</feature>
<comment type="subcellular location">
    <subcellularLocation>
        <location evidence="1">Membrane</location>
        <topology evidence="1">Multi-pass membrane protein</topology>
    </subcellularLocation>
</comment>
<feature type="transmembrane region" description="Helical" evidence="6">
    <location>
        <begin position="239"/>
        <end position="258"/>
    </location>
</feature>
<dbReference type="KEGG" id="apro:F751_0204"/>
<proteinExistence type="inferred from homology"/>
<evidence type="ECO:0000256" key="7">
    <source>
        <dbReference type="SAM" id="MobiDB-lite"/>
    </source>
</evidence>
<keyword evidence="4 6" id="KW-1133">Transmembrane helix</keyword>
<dbReference type="eggNOG" id="KOG1944">
    <property type="taxonomic scope" value="Eukaryota"/>
</dbReference>